<reference evidence="2 3" key="1">
    <citation type="journal article" date="2014" name="Genome Biol. Evol.">
        <title>Comparative genomics and transcriptomics analyses reveal divergent lifestyle features of nematode endoparasitic fungus Hirsutella minnesotensis.</title>
        <authorList>
            <person name="Lai Y."/>
            <person name="Liu K."/>
            <person name="Zhang X."/>
            <person name="Zhang X."/>
            <person name="Li K."/>
            <person name="Wang N."/>
            <person name="Shu C."/>
            <person name="Wu Y."/>
            <person name="Wang C."/>
            <person name="Bushley K.E."/>
            <person name="Xiang M."/>
            <person name="Liu X."/>
        </authorList>
    </citation>
    <scope>NUCLEOTIDE SEQUENCE [LARGE SCALE GENOMIC DNA]</scope>
    <source>
        <strain evidence="2 3">3608</strain>
    </source>
</reference>
<name>A0A0F7ZZM3_9HYPO</name>
<dbReference type="PANTHER" id="PTHR33112:SF10">
    <property type="entry name" value="TOL"/>
    <property type="match status" value="1"/>
</dbReference>
<dbReference type="AlphaFoldDB" id="A0A0F7ZZM3"/>
<organism evidence="2 3">
    <name type="scientific">Hirsutella minnesotensis 3608</name>
    <dbReference type="NCBI Taxonomy" id="1043627"/>
    <lineage>
        <taxon>Eukaryota</taxon>
        <taxon>Fungi</taxon>
        <taxon>Dikarya</taxon>
        <taxon>Ascomycota</taxon>
        <taxon>Pezizomycotina</taxon>
        <taxon>Sordariomycetes</taxon>
        <taxon>Hypocreomycetidae</taxon>
        <taxon>Hypocreales</taxon>
        <taxon>Ophiocordycipitaceae</taxon>
        <taxon>Hirsutella</taxon>
    </lineage>
</organism>
<dbReference type="InterPro" id="IPR010730">
    <property type="entry name" value="HET"/>
</dbReference>
<gene>
    <name evidence="2" type="ORF">HIM_06068</name>
</gene>
<feature type="domain" description="Heterokaryon incompatibility" evidence="1">
    <location>
        <begin position="58"/>
        <end position="112"/>
    </location>
</feature>
<evidence type="ECO:0000259" key="1">
    <source>
        <dbReference type="Pfam" id="PF06985"/>
    </source>
</evidence>
<evidence type="ECO:0000313" key="2">
    <source>
        <dbReference type="EMBL" id="KJZ74472.1"/>
    </source>
</evidence>
<dbReference type="OrthoDB" id="5362512at2759"/>
<proteinExistence type="predicted"/>
<sequence>MGGIPVESLSRCYGDAVQAAQRLRIRHLWIDSLWYVLLKGRIFVLGLIIWLPSDAWASIIQDFRDDWETEAVSMDRVYSNGVCNLAACDGQDSSHGLAADRDPWAGANIWICQLFRDGLTTITLMPDWVTLTRDYASLHKRGRAVQERSSARG</sequence>
<dbReference type="EMBL" id="KQ030525">
    <property type="protein sequence ID" value="KJZ74472.1"/>
    <property type="molecule type" value="Genomic_DNA"/>
</dbReference>
<dbReference type="Proteomes" id="UP000054481">
    <property type="component" value="Unassembled WGS sequence"/>
</dbReference>
<protein>
    <recommendedName>
        <fullName evidence="1">Heterokaryon incompatibility domain-containing protein</fullName>
    </recommendedName>
</protein>
<dbReference type="PANTHER" id="PTHR33112">
    <property type="entry name" value="DOMAIN PROTEIN, PUTATIVE-RELATED"/>
    <property type="match status" value="1"/>
</dbReference>
<accession>A0A0F7ZZM3</accession>
<keyword evidence="3" id="KW-1185">Reference proteome</keyword>
<evidence type="ECO:0000313" key="3">
    <source>
        <dbReference type="Proteomes" id="UP000054481"/>
    </source>
</evidence>
<dbReference type="Pfam" id="PF06985">
    <property type="entry name" value="HET"/>
    <property type="match status" value="1"/>
</dbReference>